<accession>A0A8I1SY20</accession>
<dbReference type="RefSeq" id="WP_276731375.1">
    <property type="nucleotide sequence ID" value="NZ_JAFKMR010000024.1"/>
</dbReference>
<evidence type="ECO:0000313" key="2">
    <source>
        <dbReference type="Proteomes" id="UP000664800"/>
    </source>
</evidence>
<dbReference type="EMBL" id="JAFKMR010000024">
    <property type="protein sequence ID" value="MBN8745071.1"/>
    <property type="molecule type" value="Genomic_DNA"/>
</dbReference>
<dbReference type="Proteomes" id="UP000664800">
    <property type="component" value="Unassembled WGS sequence"/>
</dbReference>
<dbReference type="AlphaFoldDB" id="A0A8I1SY20"/>
<proteinExistence type="predicted"/>
<evidence type="ECO:0000313" key="1">
    <source>
        <dbReference type="EMBL" id="MBN8745071.1"/>
    </source>
</evidence>
<sequence length="241" mass="26270">MTTKTIYFSHGDKGGVGKSVVASVVTDWLLSRNTTLALVDGDNNKDVASRFAGDARMESVYLNLNDPSEADAVMGRFGIWLENNTADSVVLNLPANASQTLDQQAEILRDMADALGYRLAATFSLGKGQACSDALQESLASGLLSVIDPGNRMVLYPAFDMKPEESSWYDVHRKQYAGHEAVFPALKPRDAFTEVLNHAKPYSALLQAQPHVLHLHTRSVLARWVASARRALAPLFPALEV</sequence>
<protein>
    <submittedName>
        <fullName evidence="1">Uncharacterized protein</fullName>
    </submittedName>
</protein>
<name>A0A8I1SY20_THIA3</name>
<comment type="caution">
    <text evidence="1">The sequence shown here is derived from an EMBL/GenBank/DDBJ whole genome shotgun (WGS) entry which is preliminary data.</text>
</comment>
<reference evidence="1" key="1">
    <citation type="submission" date="2021-02" db="EMBL/GenBank/DDBJ databases">
        <title>Thiocyanate and organic carbon inputs drive convergent selection for specific autotrophic Afipia and Thiobacillus strains within complex microbiomes.</title>
        <authorList>
            <person name="Huddy R.J."/>
            <person name="Sachdeva R."/>
            <person name="Kadzinga F."/>
            <person name="Kantor R.S."/>
            <person name="Harrison S.T.L."/>
            <person name="Banfield J.F."/>
        </authorList>
    </citation>
    <scope>NUCLEOTIDE SEQUENCE</scope>
    <source>
        <strain evidence="1">SCN18_13_7_16_R3_B_64_19</strain>
    </source>
</reference>
<gene>
    <name evidence="1" type="ORF">J0I24_12295</name>
</gene>
<organism evidence="1 2">
    <name type="scientific">Thiomonas arsenitoxydans (strain DSM 22701 / CIP 110005 / 3As)</name>
    <dbReference type="NCBI Taxonomy" id="426114"/>
    <lineage>
        <taxon>Bacteria</taxon>
        <taxon>Pseudomonadati</taxon>
        <taxon>Pseudomonadota</taxon>
        <taxon>Betaproteobacteria</taxon>
        <taxon>Burkholderiales</taxon>
        <taxon>Thiomonas</taxon>
    </lineage>
</organism>